<dbReference type="Proteomes" id="UP000002039">
    <property type="component" value="Unassembled WGS sequence"/>
</dbReference>
<organism evidence="1 2">
    <name type="scientific">Ajellomyces dermatitidis (strain ER-3 / ATCC MYA-2586)</name>
    <name type="common">Blastomyces dermatitidis</name>
    <dbReference type="NCBI Taxonomy" id="559297"/>
    <lineage>
        <taxon>Eukaryota</taxon>
        <taxon>Fungi</taxon>
        <taxon>Dikarya</taxon>
        <taxon>Ascomycota</taxon>
        <taxon>Pezizomycotina</taxon>
        <taxon>Eurotiomycetes</taxon>
        <taxon>Eurotiomycetidae</taxon>
        <taxon>Onygenales</taxon>
        <taxon>Ajellomycetaceae</taxon>
        <taxon>Blastomyces</taxon>
    </lineage>
</organism>
<keyword evidence="2" id="KW-1185">Reference proteome</keyword>
<evidence type="ECO:0000313" key="1">
    <source>
        <dbReference type="EMBL" id="OAT03027.1"/>
    </source>
</evidence>
<reference evidence="2" key="1">
    <citation type="journal article" date="2015" name="PLoS Genet.">
        <title>The dynamic genome and transcriptome of the human fungal pathogen Blastomyces and close relative Emmonsia.</title>
        <authorList>
            <person name="Munoz J.F."/>
            <person name="Gauthier G.M."/>
            <person name="Desjardins C.A."/>
            <person name="Gallo J.E."/>
            <person name="Holder J."/>
            <person name="Sullivan T.D."/>
            <person name="Marty A.J."/>
            <person name="Carmen J.C."/>
            <person name="Chen Z."/>
            <person name="Ding L."/>
            <person name="Gujja S."/>
            <person name="Magrini V."/>
            <person name="Misas E."/>
            <person name="Mitreva M."/>
            <person name="Priest M."/>
            <person name="Saif S."/>
            <person name="Whiston E.A."/>
            <person name="Young S."/>
            <person name="Zeng Q."/>
            <person name="Goldman W.E."/>
            <person name="Mardis E.R."/>
            <person name="Taylor J.W."/>
            <person name="McEwen J.G."/>
            <person name="Clay O.K."/>
            <person name="Klein B.S."/>
            <person name="Cuomo C.A."/>
        </authorList>
    </citation>
    <scope>NUCLEOTIDE SEQUENCE [LARGE SCALE GENOMIC DNA]</scope>
    <source>
        <strain evidence="2">ER-3 / ATCC MYA-2586</strain>
    </source>
</reference>
<dbReference type="RefSeq" id="XP_045282754.1">
    <property type="nucleotide sequence ID" value="XM_045426944.1"/>
</dbReference>
<evidence type="ECO:0000313" key="2">
    <source>
        <dbReference type="Proteomes" id="UP000002039"/>
    </source>
</evidence>
<dbReference type="GeneID" id="69032790"/>
<feature type="non-terminal residue" evidence="1">
    <location>
        <position position="1"/>
    </location>
</feature>
<sequence>SSCVDRFIFTDDSELNVKSLIKNLKNMIIKKLFISCVTESSTFFSVSSAASFSAALSQSSTLVPVSDSPAPAISVPATLISATSAPTAAFITSSPCFKKMLHRLSESCFSRIIFSLNSIKI</sequence>
<feature type="non-terminal residue" evidence="1">
    <location>
        <position position="121"/>
    </location>
</feature>
<accession>A0ABX2W0W8</accession>
<dbReference type="EMBL" id="EQ999985">
    <property type="protein sequence ID" value="OAT03027.1"/>
    <property type="molecule type" value="Genomic_DNA"/>
</dbReference>
<gene>
    <name evidence="1" type="ORF">BDCG_17898</name>
</gene>
<name>A0ABX2W0W8_AJEDR</name>
<proteinExistence type="predicted"/>
<protein>
    <submittedName>
        <fullName evidence="1">Uncharacterized protein</fullName>
    </submittedName>
</protein>